<dbReference type="AlphaFoldDB" id="A0A433UT38"/>
<protein>
    <recommendedName>
        <fullName evidence="3">DUF4331 domain-containing protein</fullName>
    </recommendedName>
</protein>
<dbReference type="Pfam" id="PF14224">
    <property type="entry name" value="DUF4331"/>
    <property type="match status" value="1"/>
</dbReference>
<proteinExistence type="predicted"/>
<keyword evidence="2" id="KW-1185">Reference proteome</keyword>
<accession>A0A433UT38</accession>
<comment type="caution">
    <text evidence="1">The sequence shown here is derived from an EMBL/GenBank/DDBJ whole genome shotgun (WGS) entry which is preliminary data.</text>
</comment>
<reference evidence="1" key="1">
    <citation type="submission" date="2018-12" db="EMBL/GenBank/DDBJ databases">
        <authorList>
            <person name="Will S."/>
            <person name="Neumann-Schaal M."/>
            <person name="Henke P."/>
        </authorList>
    </citation>
    <scope>NUCLEOTIDE SEQUENCE</scope>
    <source>
        <strain evidence="1">PCC 7102</strain>
    </source>
</reference>
<evidence type="ECO:0000313" key="2">
    <source>
        <dbReference type="Proteomes" id="UP000271624"/>
    </source>
</evidence>
<sequence>MKCKGVWKLGAISLGLILTVLTFVPKYVQASDHDDGEVDTKGRNVNLTDLYVFREQDENPSVRQDDLIFVMNTNPRSVARQQYFFSTNALYEFKVTRVANKNETPTGKQDVTLRFQFGAPNNRGEQDFVLTAVMDGSRQEVAKGTTTPLNANPTINEFILGNSRVSVFAGLREDPFFFDVEQFFRVRAGALGIGPAVGFRPPEKAIDFATGYNVNAIVVRVPRKLLQGRTDTTTFDVWQTISVRDARTGRFRQFERLGRPGVNEGLIVNNDLLNIFNSVPPTVDLSPAAAPIGAEATKTLKALGNDDQRTAALLGAFLPDVMRIDTTVSSGYGNALNAKGSPITGRKLTDDVIDTTLSVLTNGKVTSDNVSYAGTPGNPAQGHKPLEREFPYLALPN</sequence>
<gene>
    <name evidence="1" type="ORF">DSM106972_085630</name>
</gene>
<organism evidence="1 2">
    <name type="scientific">Dulcicalothrix desertica PCC 7102</name>
    <dbReference type="NCBI Taxonomy" id="232991"/>
    <lineage>
        <taxon>Bacteria</taxon>
        <taxon>Bacillati</taxon>
        <taxon>Cyanobacteriota</taxon>
        <taxon>Cyanophyceae</taxon>
        <taxon>Nostocales</taxon>
        <taxon>Calotrichaceae</taxon>
        <taxon>Dulcicalothrix</taxon>
    </lineage>
</organism>
<dbReference type="Proteomes" id="UP000271624">
    <property type="component" value="Unassembled WGS sequence"/>
</dbReference>
<reference evidence="1" key="2">
    <citation type="journal article" date="2019" name="Genome Biol. Evol.">
        <title>Day and night: Metabolic profiles and evolutionary relationships of six axenic non-marine cyanobacteria.</title>
        <authorList>
            <person name="Will S.E."/>
            <person name="Henke P."/>
            <person name="Boedeker C."/>
            <person name="Huang S."/>
            <person name="Brinkmann H."/>
            <person name="Rohde M."/>
            <person name="Jarek M."/>
            <person name="Friedl T."/>
            <person name="Seufert S."/>
            <person name="Schumacher M."/>
            <person name="Overmann J."/>
            <person name="Neumann-Schaal M."/>
            <person name="Petersen J."/>
        </authorList>
    </citation>
    <scope>NUCLEOTIDE SEQUENCE [LARGE SCALE GENOMIC DNA]</scope>
    <source>
        <strain evidence="1">PCC 7102</strain>
    </source>
</reference>
<evidence type="ECO:0000313" key="1">
    <source>
        <dbReference type="EMBL" id="RUS97013.1"/>
    </source>
</evidence>
<dbReference type="RefSeq" id="WP_127086580.1">
    <property type="nucleotide sequence ID" value="NZ_RSCL01000034.1"/>
</dbReference>
<dbReference type="InterPro" id="IPR025566">
    <property type="entry name" value="DUF4331"/>
</dbReference>
<dbReference type="OrthoDB" id="525451at2"/>
<dbReference type="EMBL" id="RSCL01000034">
    <property type="protein sequence ID" value="RUS97013.1"/>
    <property type="molecule type" value="Genomic_DNA"/>
</dbReference>
<name>A0A433UT38_9CYAN</name>
<evidence type="ECO:0008006" key="3">
    <source>
        <dbReference type="Google" id="ProtNLM"/>
    </source>
</evidence>